<evidence type="ECO:0000313" key="2">
    <source>
        <dbReference type="Proteomes" id="UP001153709"/>
    </source>
</evidence>
<dbReference type="AlphaFoldDB" id="A0A9N9SMX5"/>
<sequence>MNNEIFTKWISEPSIPNNLEKPPSIVMENSPNQSKGATLKGLTKARMESNIQEVQLLNLYSNIYLKPTNKAHRRPSEAVMQIQIY</sequence>
<organism evidence="1 2">
    <name type="scientific">Diabrotica balteata</name>
    <name type="common">Banded cucumber beetle</name>
    <dbReference type="NCBI Taxonomy" id="107213"/>
    <lineage>
        <taxon>Eukaryota</taxon>
        <taxon>Metazoa</taxon>
        <taxon>Ecdysozoa</taxon>
        <taxon>Arthropoda</taxon>
        <taxon>Hexapoda</taxon>
        <taxon>Insecta</taxon>
        <taxon>Pterygota</taxon>
        <taxon>Neoptera</taxon>
        <taxon>Endopterygota</taxon>
        <taxon>Coleoptera</taxon>
        <taxon>Polyphaga</taxon>
        <taxon>Cucujiformia</taxon>
        <taxon>Chrysomeloidea</taxon>
        <taxon>Chrysomelidae</taxon>
        <taxon>Galerucinae</taxon>
        <taxon>Diabroticina</taxon>
        <taxon>Diabroticites</taxon>
        <taxon>Diabrotica</taxon>
    </lineage>
</organism>
<evidence type="ECO:0000313" key="1">
    <source>
        <dbReference type="EMBL" id="CAG9826003.1"/>
    </source>
</evidence>
<dbReference type="Proteomes" id="UP001153709">
    <property type="component" value="Chromosome 1"/>
</dbReference>
<proteinExistence type="predicted"/>
<keyword evidence="2" id="KW-1185">Reference proteome</keyword>
<gene>
    <name evidence="1" type="ORF">DIABBA_LOCUS152</name>
</gene>
<accession>A0A9N9SMX5</accession>
<reference evidence="1" key="1">
    <citation type="submission" date="2022-01" db="EMBL/GenBank/DDBJ databases">
        <authorList>
            <person name="King R."/>
        </authorList>
    </citation>
    <scope>NUCLEOTIDE SEQUENCE</scope>
</reference>
<dbReference type="EMBL" id="OU898276">
    <property type="protein sequence ID" value="CAG9826003.1"/>
    <property type="molecule type" value="Genomic_DNA"/>
</dbReference>
<protein>
    <submittedName>
        <fullName evidence="1">Uncharacterized protein</fullName>
    </submittedName>
</protein>
<name>A0A9N9SMX5_DIABA</name>